<dbReference type="PANTHER" id="PTHR23042">
    <property type="entry name" value="CIRCADIAN PROTEIN CLOCK/ARNT/BMAL/PAS"/>
    <property type="match status" value="1"/>
</dbReference>
<dbReference type="Proteomes" id="UP000759131">
    <property type="component" value="Unassembled WGS sequence"/>
</dbReference>
<protein>
    <submittedName>
        <fullName evidence="1">Uncharacterized protein</fullName>
    </submittedName>
</protein>
<dbReference type="InterPro" id="IPR050933">
    <property type="entry name" value="Circadian_TF"/>
</dbReference>
<organism evidence="1">
    <name type="scientific">Medioppia subpectinata</name>
    <dbReference type="NCBI Taxonomy" id="1979941"/>
    <lineage>
        <taxon>Eukaryota</taxon>
        <taxon>Metazoa</taxon>
        <taxon>Ecdysozoa</taxon>
        <taxon>Arthropoda</taxon>
        <taxon>Chelicerata</taxon>
        <taxon>Arachnida</taxon>
        <taxon>Acari</taxon>
        <taxon>Acariformes</taxon>
        <taxon>Sarcoptiformes</taxon>
        <taxon>Oribatida</taxon>
        <taxon>Brachypylina</taxon>
        <taxon>Oppioidea</taxon>
        <taxon>Oppiidae</taxon>
        <taxon>Medioppia</taxon>
    </lineage>
</organism>
<name>A0A7R9KQU4_9ACAR</name>
<gene>
    <name evidence="1" type="ORF">OSB1V03_LOCUS7838</name>
</gene>
<reference evidence="1" key="1">
    <citation type="submission" date="2020-11" db="EMBL/GenBank/DDBJ databases">
        <authorList>
            <person name="Tran Van P."/>
        </authorList>
    </citation>
    <scope>NUCLEOTIDE SEQUENCE</scope>
</reference>
<accession>A0A7R9KQU4</accession>
<sequence length="303" mass="33257">MIGHSLTSFLHPNDIELVQTQIQWAHQQVSKGSQTSDKISFQCRLREKNQPRSEVITYQMVQVSGHITNSDSSDDPKECTDIEGDDKLENKILFKGFIQIIPTNPMAELSIMDADLDEYVSRHSLDGTLLFADHSPQMATIQTTSVNNSINFINSGAKPPNGSFAGDSSVTISPTLDTSFYSPNTDNQCEDSPIGSQTERLTLNGLNYEELSNHSTNSLLSFSFPSNDSQCDFGLIEDQSFDDNIIDDPFLSSVGSNGRKRSGFVSRDALRLGPSVETEASIVNHKNPNSNHSVVFASKADAN</sequence>
<dbReference type="EMBL" id="CAJPIZ010004710">
    <property type="protein sequence ID" value="CAG2107841.1"/>
    <property type="molecule type" value="Genomic_DNA"/>
</dbReference>
<evidence type="ECO:0000313" key="1">
    <source>
        <dbReference type="EMBL" id="CAD7627411.1"/>
    </source>
</evidence>
<dbReference type="EMBL" id="OC859285">
    <property type="protein sequence ID" value="CAD7627411.1"/>
    <property type="molecule type" value="Genomic_DNA"/>
</dbReference>
<evidence type="ECO:0000313" key="2">
    <source>
        <dbReference type="Proteomes" id="UP000759131"/>
    </source>
</evidence>
<dbReference type="Gene3D" id="3.30.450.20">
    <property type="entry name" value="PAS domain"/>
    <property type="match status" value="1"/>
</dbReference>
<keyword evidence="2" id="KW-1185">Reference proteome</keyword>
<dbReference type="AlphaFoldDB" id="A0A7R9KQU4"/>
<dbReference type="OrthoDB" id="7788762at2759"/>
<proteinExistence type="predicted"/>